<dbReference type="GO" id="GO:0016788">
    <property type="term" value="F:hydrolase activity, acting on ester bonds"/>
    <property type="evidence" value="ECO:0007669"/>
    <property type="project" value="InterPro"/>
</dbReference>
<evidence type="ECO:0000256" key="3">
    <source>
        <dbReference type="ARBA" id="ARBA00022963"/>
    </source>
</evidence>
<sequence length="364" mass="40703">MMKQNLLVKIITLLPWLILFFIITELINANVAGVEGAKKSHGAYNNTNSLKLFVFGDSYVDTGNFLNSGSYNPPYGISFPGKPSGRFCDGLVLTDYVASFLKIKSPTPYALRNSTEVQYGLNFAHGGTGIFNTLVDGPNMSVQIDSFEKLIQQNVYTKHDLESSIALVNAGGNDYATFVLKNGSFQDIFVFTESLIKQMSLNLKRIHELGINKIAIGLLEPIGCVPMITMRSSYEKCDETSNLVSQNHSQMLLQIVQQLNKQMGKSVFMTLDLYNSFLSVIAKMQKRRAENSTVMNPLQPCCKGEDLKYFCGSVDNKGARKYSVCEKLESSLFWDTVHPSQNGWYEVYLMLQSSLGQLIQEKNF</sequence>
<dbReference type="AlphaFoldDB" id="G7I351"/>
<keyword evidence="7" id="KW-1185">Reference proteome</keyword>
<organism evidence="5 7">
    <name type="scientific">Medicago truncatula</name>
    <name type="common">Barrel medic</name>
    <name type="synonym">Medicago tribuloides</name>
    <dbReference type="NCBI Taxonomy" id="3880"/>
    <lineage>
        <taxon>Eukaryota</taxon>
        <taxon>Viridiplantae</taxon>
        <taxon>Streptophyta</taxon>
        <taxon>Embryophyta</taxon>
        <taxon>Tracheophyta</taxon>
        <taxon>Spermatophyta</taxon>
        <taxon>Magnoliopsida</taxon>
        <taxon>eudicotyledons</taxon>
        <taxon>Gunneridae</taxon>
        <taxon>Pentapetalae</taxon>
        <taxon>rosids</taxon>
        <taxon>fabids</taxon>
        <taxon>Fabales</taxon>
        <taxon>Fabaceae</taxon>
        <taxon>Papilionoideae</taxon>
        <taxon>50 kb inversion clade</taxon>
        <taxon>NPAAA clade</taxon>
        <taxon>Hologalegina</taxon>
        <taxon>IRL clade</taxon>
        <taxon>Trifolieae</taxon>
        <taxon>Medicago</taxon>
    </lineage>
</organism>
<evidence type="ECO:0000313" key="6">
    <source>
        <dbReference type="EnsemblPlants" id="AES62009"/>
    </source>
</evidence>
<evidence type="ECO:0000256" key="1">
    <source>
        <dbReference type="ARBA" id="ARBA00008668"/>
    </source>
</evidence>
<dbReference type="EMBL" id="CM001217">
    <property type="protein sequence ID" value="AES62009.1"/>
    <property type="molecule type" value="Genomic_DNA"/>
</dbReference>
<gene>
    <name evidence="5" type="ordered locus">MTR_1g092690</name>
</gene>
<dbReference type="Pfam" id="PF00657">
    <property type="entry name" value="Lipase_GDSL"/>
    <property type="match status" value="1"/>
</dbReference>
<keyword evidence="4" id="KW-0443">Lipid metabolism</keyword>
<dbReference type="PANTHER" id="PTHR46020">
    <property type="entry name" value="OSJNBB0059K02.9 PROTEIN"/>
    <property type="match status" value="1"/>
</dbReference>
<reference evidence="5 7" key="1">
    <citation type="journal article" date="2011" name="Nature">
        <title>The Medicago genome provides insight into the evolution of rhizobial symbioses.</title>
        <authorList>
            <person name="Young N.D."/>
            <person name="Debelle F."/>
            <person name="Oldroyd G.E."/>
            <person name="Geurts R."/>
            <person name="Cannon S.B."/>
            <person name="Udvardi M.K."/>
            <person name="Benedito V.A."/>
            <person name="Mayer K.F."/>
            <person name="Gouzy J."/>
            <person name="Schoof H."/>
            <person name="Van de Peer Y."/>
            <person name="Proost S."/>
            <person name="Cook D.R."/>
            <person name="Meyers B.C."/>
            <person name="Spannagl M."/>
            <person name="Cheung F."/>
            <person name="De Mita S."/>
            <person name="Krishnakumar V."/>
            <person name="Gundlach H."/>
            <person name="Zhou S."/>
            <person name="Mudge J."/>
            <person name="Bharti A.K."/>
            <person name="Murray J.D."/>
            <person name="Naoumkina M.A."/>
            <person name="Rosen B."/>
            <person name="Silverstein K.A."/>
            <person name="Tang H."/>
            <person name="Rombauts S."/>
            <person name="Zhao P.X."/>
            <person name="Zhou P."/>
            <person name="Barbe V."/>
            <person name="Bardou P."/>
            <person name="Bechner M."/>
            <person name="Bellec A."/>
            <person name="Berger A."/>
            <person name="Berges H."/>
            <person name="Bidwell S."/>
            <person name="Bisseling T."/>
            <person name="Choisne N."/>
            <person name="Couloux A."/>
            <person name="Denny R."/>
            <person name="Deshpande S."/>
            <person name="Dai X."/>
            <person name="Doyle J.J."/>
            <person name="Dudez A.M."/>
            <person name="Farmer A.D."/>
            <person name="Fouteau S."/>
            <person name="Franken C."/>
            <person name="Gibelin C."/>
            <person name="Gish J."/>
            <person name="Goldstein S."/>
            <person name="Gonzalez A.J."/>
            <person name="Green P.J."/>
            <person name="Hallab A."/>
            <person name="Hartog M."/>
            <person name="Hua A."/>
            <person name="Humphray S.J."/>
            <person name="Jeong D.H."/>
            <person name="Jing Y."/>
            <person name="Jocker A."/>
            <person name="Kenton S.M."/>
            <person name="Kim D.J."/>
            <person name="Klee K."/>
            <person name="Lai H."/>
            <person name="Lang C."/>
            <person name="Lin S."/>
            <person name="Macmil S.L."/>
            <person name="Magdelenat G."/>
            <person name="Matthews L."/>
            <person name="McCorrison J."/>
            <person name="Monaghan E.L."/>
            <person name="Mun J.H."/>
            <person name="Najar F.Z."/>
            <person name="Nicholson C."/>
            <person name="Noirot C."/>
            <person name="O'Bleness M."/>
            <person name="Paule C.R."/>
            <person name="Poulain J."/>
            <person name="Prion F."/>
            <person name="Qin B."/>
            <person name="Qu C."/>
            <person name="Retzel E.F."/>
            <person name="Riddle C."/>
            <person name="Sallet E."/>
            <person name="Samain S."/>
            <person name="Samson N."/>
            <person name="Sanders I."/>
            <person name="Saurat O."/>
            <person name="Scarpelli C."/>
            <person name="Schiex T."/>
            <person name="Segurens B."/>
            <person name="Severin A.J."/>
            <person name="Sherrier D.J."/>
            <person name="Shi R."/>
            <person name="Sims S."/>
            <person name="Singer S.R."/>
            <person name="Sinharoy S."/>
            <person name="Sterck L."/>
            <person name="Viollet A."/>
            <person name="Wang B.B."/>
            <person name="Wang K."/>
            <person name="Wang M."/>
            <person name="Wang X."/>
            <person name="Warfsmann J."/>
            <person name="Weissenbach J."/>
            <person name="White D.D."/>
            <person name="White J.D."/>
            <person name="Wiley G.B."/>
            <person name="Wincker P."/>
            <person name="Xing Y."/>
            <person name="Yang L."/>
            <person name="Yao Z."/>
            <person name="Ying F."/>
            <person name="Zhai J."/>
            <person name="Zhou L."/>
            <person name="Zuber A."/>
            <person name="Denarie J."/>
            <person name="Dixon R.A."/>
            <person name="May G.D."/>
            <person name="Schwartz D.C."/>
            <person name="Rogers J."/>
            <person name="Quetier F."/>
            <person name="Town C.D."/>
            <person name="Roe B.A."/>
        </authorList>
    </citation>
    <scope>NUCLEOTIDE SEQUENCE [LARGE SCALE GENOMIC DNA]</scope>
    <source>
        <strain evidence="5">A17</strain>
        <strain evidence="6 7">cv. Jemalong A17</strain>
    </source>
</reference>
<dbReference type="EnsemblPlants" id="AES62009">
    <property type="protein sequence ID" value="AES62009"/>
    <property type="gene ID" value="MTR_1g092690"/>
</dbReference>
<keyword evidence="3" id="KW-0442">Lipid degradation</keyword>
<protein>
    <submittedName>
        <fullName evidence="5">GDSL-like lipase/acylhydrolase</fullName>
    </submittedName>
</protein>
<dbReference type="OMA" id="LEPIGCM"/>
<reference evidence="6" key="3">
    <citation type="submission" date="2015-04" db="UniProtKB">
        <authorList>
            <consortium name="EnsemblPlants"/>
        </authorList>
    </citation>
    <scope>IDENTIFICATION</scope>
    <source>
        <strain evidence="6">cv. Jemalong A17</strain>
    </source>
</reference>
<comment type="similarity">
    <text evidence="1">Belongs to the 'GDSL' lipolytic enzyme family.</text>
</comment>
<name>G7I351_MEDTR</name>
<evidence type="ECO:0000313" key="5">
    <source>
        <dbReference type="EMBL" id="AES62009.1"/>
    </source>
</evidence>
<dbReference type="InterPro" id="IPR036514">
    <property type="entry name" value="SGNH_hydro_sf"/>
</dbReference>
<dbReference type="Proteomes" id="UP000002051">
    <property type="component" value="Unassembled WGS sequence"/>
</dbReference>
<dbReference type="PANTHER" id="PTHR46020:SF4">
    <property type="entry name" value="OS04G0650200 PROTEIN"/>
    <property type="match status" value="1"/>
</dbReference>
<evidence type="ECO:0000256" key="2">
    <source>
        <dbReference type="ARBA" id="ARBA00022801"/>
    </source>
</evidence>
<accession>G7I351</accession>
<dbReference type="Gene3D" id="3.40.50.1110">
    <property type="entry name" value="SGNH hydrolase"/>
    <property type="match status" value="1"/>
</dbReference>
<dbReference type="STRING" id="3880.G7I351"/>
<keyword evidence="2" id="KW-0378">Hydrolase</keyword>
<dbReference type="HOGENOM" id="CLU_015101_12_0_1"/>
<evidence type="ECO:0000256" key="4">
    <source>
        <dbReference type="ARBA" id="ARBA00023098"/>
    </source>
</evidence>
<dbReference type="GO" id="GO:0016042">
    <property type="term" value="P:lipid catabolic process"/>
    <property type="evidence" value="ECO:0007669"/>
    <property type="project" value="UniProtKB-KW"/>
</dbReference>
<dbReference type="PaxDb" id="3880-AES62009"/>
<reference evidence="5 7" key="2">
    <citation type="journal article" date="2014" name="BMC Genomics">
        <title>An improved genome release (version Mt4.0) for the model legume Medicago truncatula.</title>
        <authorList>
            <person name="Tang H."/>
            <person name="Krishnakumar V."/>
            <person name="Bidwell S."/>
            <person name="Rosen B."/>
            <person name="Chan A."/>
            <person name="Zhou S."/>
            <person name="Gentzbittel L."/>
            <person name="Childs K.L."/>
            <person name="Yandell M."/>
            <person name="Gundlach H."/>
            <person name="Mayer K.F."/>
            <person name="Schwartz D.C."/>
            <person name="Town C.D."/>
        </authorList>
    </citation>
    <scope>GENOME REANNOTATION</scope>
    <source>
        <strain evidence="5">A17</strain>
        <strain evidence="6 7">cv. Jemalong A17</strain>
    </source>
</reference>
<dbReference type="InterPro" id="IPR001087">
    <property type="entry name" value="GDSL"/>
</dbReference>
<proteinExistence type="inferred from homology"/>
<dbReference type="eggNOG" id="ENOG502QU3Y">
    <property type="taxonomic scope" value="Eukaryota"/>
</dbReference>
<dbReference type="SUPFAM" id="SSF52266">
    <property type="entry name" value="SGNH hydrolase"/>
    <property type="match status" value="1"/>
</dbReference>
<evidence type="ECO:0000313" key="7">
    <source>
        <dbReference type="Proteomes" id="UP000002051"/>
    </source>
</evidence>